<dbReference type="Pfam" id="PF00589">
    <property type="entry name" value="Phage_integrase"/>
    <property type="match status" value="1"/>
</dbReference>
<evidence type="ECO:0000313" key="5">
    <source>
        <dbReference type="Proteomes" id="UP000007058"/>
    </source>
</evidence>
<dbReference type="InterPro" id="IPR013762">
    <property type="entry name" value="Integrase-like_cat_sf"/>
</dbReference>
<dbReference type="PANTHER" id="PTHR30349">
    <property type="entry name" value="PHAGE INTEGRASE-RELATED"/>
    <property type="match status" value="1"/>
</dbReference>
<dbReference type="GO" id="GO:0003677">
    <property type="term" value="F:DNA binding"/>
    <property type="evidence" value="ECO:0007669"/>
    <property type="project" value="InterPro"/>
</dbReference>
<sequence>MPSFWYGVFVMADFIKRVGTNGKISWQARVRRKGFPDMFKTFRTKVEAQKWAAVTESEMARHVFTDRSLAERTTLGDALEVYRDEVTVEKAGHQEGYVIKAWLKHPLSKRTLSSLKVRDFQAWVTEKKATVGPKTIRLHIGVISNLYNRLENLLEIEALPNPVLKLILPPLPEGRDRRLNVIEHDDGTVRNEAEALIGACADAVNPWIRPAVEFALDGAMRRNEIVQMRWEHVDLNAGMVRLPAAITKTGVSRDVALSPAGVQVLRTLPRSIDGRVFPLTADALYRAFVRARKRAGLDDLHFHDLRHEAASRLREEGLDLMEIASITGHKTLQMLKRYVHVKAKDVVEKRQKSHGGSHG</sequence>
<protein>
    <submittedName>
        <fullName evidence="4">Integrase</fullName>
    </submittedName>
</protein>
<dbReference type="Gene3D" id="1.10.443.10">
    <property type="entry name" value="Intergrase catalytic core"/>
    <property type="match status" value="1"/>
</dbReference>
<name>Q2W8W7_PARM1</name>
<keyword evidence="1" id="KW-0229">DNA integration</keyword>
<organism evidence="4 5">
    <name type="scientific">Paramagnetospirillum magneticum (strain ATCC 700264 / AMB-1)</name>
    <name type="common">Magnetospirillum magneticum</name>
    <dbReference type="NCBI Taxonomy" id="342108"/>
    <lineage>
        <taxon>Bacteria</taxon>
        <taxon>Pseudomonadati</taxon>
        <taxon>Pseudomonadota</taxon>
        <taxon>Alphaproteobacteria</taxon>
        <taxon>Rhodospirillales</taxon>
        <taxon>Magnetospirillaceae</taxon>
        <taxon>Paramagnetospirillum</taxon>
    </lineage>
</organism>
<evidence type="ECO:0000259" key="3">
    <source>
        <dbReference type="PROSITE" id="PS51898"/>
    </source>
</evidence>
<evidence type="ECO:0000256" key="2">
    <source>
        <dbReference type="ARBA" id="ARBA00023172"/>
    </source>
</evidence>
<evidence type="ECO:0000256" key="1">
    <source>
        <dbReference type="ARBA" id="ARBA00022908"/>
    </source>
</evidence>
<keyword evidence="2" id="KW-0233">DNA recombination</keyword>
<reference evidence="4 5" key="1">
    <citation type="journal article" date="2005" name="DNA Res.">
        <title>Complete genome sequence of the facultative anaerobic magnetotactic bacterium Magnetospirillum sp. strain AMB-1.</title>
        <authorList>
            <person name="Matsunaga T."/>
            <person name="Okamura Y."/>
            <person name="Fukuda Y."/>
            <person name="Wahyudi A.T."/>
            <person name="Murase Y."/>
            <person name="Takeyama H."/>
        </authorList>
    </citation>
    <scope>NUCLEOTIDE SEQUENCE [LARGE SCALE GENOMIC DNA]</scope>
    <source>
        <strain evidence="5">ATCC 700264 / AMB-1</strain>
    </source>
</reference>
<dbReference type="GO" id="GO:0015074">
    <property type="term" value="P:DNA integration"/>
    <property type="evidence" value="ECO:0007669"/>
    <property type="project" value="UniProtKB-KW"/>
</dbReference>
<dbReference type="GO" id="GO:0006310">
    <property type="term" value="P:DNA recombination"/>
    <property type="evidence" value="ECO:0007669"/>
    <property type="project" value="UniProtKB-KW"/>
</dbReference>
<dbReference type="AlphaFoldDB" id="Q2W8W7"/>
<dbReference type="CDD" id="cd00796">
    <property type="entry name" value="INT_Rci_Hp1_C"/>
    <property type="match status" value="1"/>
</dbReference>
<dbReference type="InterPro" id="IPR011010">
    <property type="entry name" value="DNA_brk_join_enz"/>
</dbReference>
<dbReference type="KEGG" id="mag:amb0904"/>
<dbReference type="STRING" id="342108.amb0904"/>
<dbReference type="InterPro" id="IPR050090">
    <property type="entry name" value="Tyrosine_recombinase_XerCD"/>
</dbReference>
<keyword evidence="5" id="KW-1185">Reference proteome</keyword>
<dbReference type="InterPro" id="IPR002104">
    <property type="entry name" value="Integrase_catalytic"/>
</dbReference>
<dbReference type="EMBL" id="AP007255">
    <property type="protein sequence ID" value="BAE49708.1"/>
    <property type="molecule type" value="Genomic_DNA"/>
</dbReference>
<dbReference type="SUPFAM" id="SSF56349">
    <property type="entry name" value="DNA breaking-rejoining enzymes"/>
    <property type="match status" value="1"/>
</dbReference>
<evidence type="ECO:0000313" key="4">
    <source>
        <dbReference type="EMBL" id="BAE49708.1"/>
    </source>
</evidence>
<feature type="domain" description="Tyr recombinase" evidence="3">
    <location>
        <begin position="183"/>
        <end position="352"/>
    </location>
</feature>
<dbReference type="PANTHER" id="PTHR30349:SF94">
    <property type="entry name" value="INTEGRASE_RECOMBINASE HI_1414-RELATED"/>
    <property type="match status" value="1"/>
</dbReference>
<accession>Q2W8W7</accession>
<dbReference type="HOGENOM" id="CLU_027562_32_1_5"/>
<dbReference type="PROSITE" id="PS51898">
    <property type="entry name" value="TYR_RECOMBINASE"/>
    <property type="match status" value="1"/>
</dbReference>
<dbReference type="Proteomes" id="UP000007058">
    <property type="component" value="Chromosome"/>
</dbReference>
<proteinExistence type="predicted"/>
<gene>
    <name evidence="4" type="ordered locus">amb0904</name>
</gene>